<dbReference type="RefSeq" id="WP_188980478.1">
    <property type="nucleotide sequence ID" value="NZ_BMPD01000010.1"/>
</dbReference>
<sequence>MATSLNPRVEYELKELISDLAGRDHTISETAADLIQIGVTIRKEELEPEIVGPLGIPRPFAKISLGDQTGELRTEISDALADELVSEFDNKPNTATREAIRLGILAVAEDEFTVEGPAGGPRPFAQIEFETLEDAEVLNLIKDLQARL</sequence>
<proteinExistence type="predicted"/>
<name>A0A830ERF9_9EURY</name>
<dbReference type="OrthoDB" id="350704at2157"/>
<dbReference type="EMBL" id="BMPD01000010">
    <property type="protein sequence ID" value="GGK82834.1"/>
    <property type="molecule type" value="Genomic_DNA"/>
</dbReference>
<comment type="caution">
    <text evidence="1">The sequence shown here is derived from an EMBL/GenBank/DDBJ whole genome shotgun (WGS) entry which is preliminary data.</text>
</comment>
<reference evidence="1" key="2">
    <citation type="submission" date="2020-09" db="EMBL/GenBank/DDBJ databases">
        <authorList>
            <person name="Sun Q."/>
            <person name="Ohkuma M."/>
        </authorList>
    </citation>
    <scope>NUCLEOTIDE SEQUENCE</scope>
    <source>
        <strain evidence="1">JCM 19018</strain>
    </source>
</reference>
<evidence type="ECO:0000313" key="2">
    <source>
        <dbReference type="Proteomes" id="UP000614221"/>
    </source>
</evidence>
<protein>
    <submittedName>
        <fullName evidence="1">Uncharacterized protein</fullName>
    </submittedName>
</protein>
<evidence type="ECO:0000313" key="1">
    <source>
        <dbReference type="EMBL" id="GGK82834.1"/>
    </source>
</evidence>
<accession>A0A830ERF9</accession>
<dbReference type="AlphaFoldDB" id="A0A830ERF9"/>
<organism evidence="1 2">
    <name type="scientific">Haloarcula sebkhae</name>
    <dbReference type="NCBI Taxonomy" id="932660"/>
    <lineage>
        <taxon>Archaea</taxon>
        <taxon>Methanobacteriati</taxon>
        <taxon>Methanobacteriota</taxon>
        <taxon>Stenosarchaea group</taxon>
        <taxon>Halobacteria</taxon>
        <taxon>Halobacteriales</taxon>
        <taxon>Haloarculaceae</taxon>
        <taxon>Haloarcula</taxon>
    </lineage>
</organism>
<gene>
    <name evidence="1" type="ORF">GCM10009067_38840</name>
</gene>
<reference evidence="1" key="1">
    <citation type="journal article" date="2014" name="Int. J. Syst. Evol. Microbiol.">
        <title>Complete genome sequence of Corynebacterium casei LMG S-19264T (=DSM 44701T), isolated from a smear-ripened cheese.</title>
        <authorList>
            <consortium name="US DOE Joint Genome Institute (JGI-PGF)"/>
            <person name="Walter F."/>
            <person name="Albersmeier A."/>
            <person name="Kalinowski J."/>
            <person name="Ruckert C."/>
        </authorList>
    </citation>
    <scope>NUCLEOTIDE SEQUENCE</scope>
    <source>
        <strain evidence="1">JCM 19018</strain>
    </source>
</reference>
<dbReference type="Proteomes" id="UP000614221">
    <property type="component" value="Unassembled WGS sequence"/>
</dbReference>